<keyword evidence="1" id="KW-1133">Transmembrane helix</keyword>
<evidence type="ECO:0000256" key="1">
    <source>
        <dbReference type="SAM" id="Phobius"/>
    </source>
</evidence>
<dbReference type="Proteomes" id="UP001198830">
    <property type="component" value="Unassembled WGS sequence"/>
</dbReference>
<keyword evidence="1" id="KW-0812">Transmembrane</keyword>
<feature type="transmembrane region" description="Helical" evidence="1">
    <location>
        <begin position="51"/>
        <end position="75"/>
    </location>
</feature>
<feature type="transmembrane region" description="Helical" evidence="1">
    <location>
        <begin position="6"/>
        <end position="23"/>
    </location>
</feature>
<keyword evidence="1" id="KW-0472">Membrane</keyword>
<dbReference type="RefSeq" id="WP_156784118.1">
    <property type="nucleotide sequence ID" value="NZ_JAJGNP010000017.1"/>
</dbReference>
<organism evidence="2 3">
    <name type="scientific">Sphingobium soli</name>
    <dbReference type="NCBI Taxonomy" id="1591116"/>
    <lineage>
        <taxon>Bacteria</taxon>
        <taxon>Pseudomonadati</taxon>
        <taxon>Pseudomonadota</taxon>
        <taxon>Alphaproteobacteria</taxon>
        <taxon>Sphingomonadales</taxon>
        <taxon>Sphingomonadaceae</taxon>
        <taxon>Sphingobium</taxon>
    </lineage>
</organism>
<gene>
    <name evidence="2" type="ORF">LL253_16225</name>
</gene>
<protein>
    <submittedName>
        <fullName evidence="2">Uncharacterized protein</fullName>
    </submittedName>
</protein>
<keyword evidence="3" id="KW-1185">Reference proteome</keyword>
<reference evidence="2 3" key="1">
    <citation type="submission" date="2021-10" db="EMBL/GenBank/DDBJ databases">
        <title>The diversity and Nitrogen Metabolism of Culturable Nitrate-Utilizing Bacteria Within the Oxygen Minimum Zone of the Changjiang (Yangtze River)Estuary.</title>
        <authorList>
            <person name="Zhang D."/>
            <person name="Zheng J."/>
            <person name="Liu S."/>
            <person name="He W."/>
        </authorList>
    </citation>
    <scope>NUCLEOTIDE SEQUENCE [LARGE SCALE GENOMIC DNA]</scope>
    <source>
        <strain evidence="2 3">FXH275-2</strain>
    </source>
</reference>
<accession>A0ABS8H6N9</accession>
<comment type="caution">
    <text evidence="2">The sequence shown here is derived from an EMBL/GenBank/DDBJ whole genome shotgun (WGS) entry which is preliminary data.</text>
</comment>
<sequence>MAEAIIGPIIGLAVSAMTAWQLIDGFRRGTMEAPYWGFAFSGRRKDQPFRFWMLTLLLAFWMIGGIFLCIGIMFFPNGLAG</sequence>
<name>A0ABS8H6N9_9SPHN</name>
<dbReference type="EMBL" id="JAJGNP010000017">
    <property type="protein sequence ID" value="MCC4234224.1"/>
    <property type="molecule type" value="Genomic_DNA"/>
</dbReference>
<evidence type="ECO:0000313" key="2">
    <source>
        <dbReference type="EMBL" id="MCC4234224.1"/>
    </source>
</evidence>
<proteinExistence type="predicted"/>
<evidence type="ECO:0000313" key="3">
    <source>
        <dbReference type="Proteomes" id="UP001198830"/>
    </source>
</evidence>